<dbReference type="HAMAP" id="MF_00822">
    <property type="entry name" value="UreE"/>
    <property type="match status" value="1"/>
</dbReference>
<accession>A0ABS2MX47</accession>
<dbReference type="Pfam" id="PF05194">
    <property type="entry name" value="UreE_C"/>
    <property type="match status" value="1"/>
</dbReference>
<dbReference type="SUPFAM" id="SSF69737">
    <property type="entry name" value="Urease metallochaperone UreE, C-terminal domain"/>
    <property type="match status" value="1"/>
</dbReference>
<name>A0ABS2MX47_9BACI</name>
<dbReference type="InterPro" id="IPR012406">
    <property type="entry name" value="UreE"/>
</dbReference>
<comment type="subcellular location">
    <subcellularLocation>
        <location evidence="1 5">Cytoplasm</location>
    </subcellularLocation>
</comment>
<reference evidence="7 8" key="1">
    <citation type="submission" date="2021-01" db="EMBL/GenBank/DDBJ databases">
        <title>Genomic Encyclopedia of Type Strains, Phase IV (KMG-IV): sequencing the most valuable type-strain genomes for metagenomic binning, comparative biology and taxonomic classification.</title>
        <authorList>
            <person name="Goeker M."/>
        </authorList>
    </citation>
    <scope>NUCLEOTIDE SEQUENCE [LARGE SCALE GENOMIC DNA]</scope>
    <source>
        <strain evidence="7 8">DSM 23711</strain>
    </source>
</reference>
<dbReference type="Gene3D" id="2.60.260.20">
    <property type="entry name" value="Urease metallochaperone UreE, N-terminal domain"/>
    <property type="match status" value="1"/>
</dbReference>
<dbReference type="RefSeq" id="WP_204497885.1">
    <property type="nucleotide sequence ID" value="NZ_JAFBDR010000003.1"/>
</dbReference>
<dbReference type="SUPFAM" id="SSF69287">
    <property type="entry name" value="Urease metallochaperone UreE, N-terminal domain"/>
    <property type="match status" value="1"/>
</dbReference>
<dbReference type="Pfam" id="PF02814">
    <property type="entry name" value="UreE_N"/>
    <property type="match status" value="1"/>
</dbReference>
<dbReference type="InterPro" id="IPR004029">
    <property type="entry name" value="UreE_N"/>
</dbReference>
<dbReference type="CDD" id="cd00571">
    <property type="entry name" value="UreE"/>
    <property type="match status" value="1"/>
</dbReference>
<comment type="function">
    <text evidence="5">Involved in urease metallocenter assembly. Binds nickel. Probably functions as a nickel donor during metallocenter assembly.</text>
</comment>
<dbReference type="Proteomes" id="UP001296943">
    <property type="component" value="Unassembled WGS sequence"/>
</dbReference>
<gene>
    <name evidence="5" type="primary">ureE</name>
    <name evidence="7" type="ORF">JOC48_000956</name>
</gene>
<keyword evidence="8" id="KW-1185">Reference proteome</keyword>
<keyword evidence="4 5" id="KW-0143">Chaperone</keyword>
<dbReference type="PIRSF" id="PIRSF036402">
    <property type="entry name" value="Ureas_acces_UreE"/>
    <property type="match status" value="1"/>
</dbReference>
<dbReference type="Gene3D" id="3.30.70.790">
    <property type="entry name" value="UreE, C-terminal domain"/>
    <property type="match status" value="1"/>
</dbReference>
<evidence type="ECO:0000313" key="8">
    <source>
        <dbReference type="Proteomes" id="UP001296943"/>
    </source>
</evidence>
<dbReference type="EMBL" id="JAFBDR010000003">
    <property type="protein sequence ID" value="MBM7570478.1"/>
    <property type="molecule type" value="Genomic_DNA"/>
</dbReference>
<proteinExistence type="inferred from homology"/>
<dbReference type="InterPro" id="IPR007864">
    <property type="entry name" value="UreE_C_dom"/>
</dbReference>
<organism evidence="7 8">
    <name type="scientific">Aquibacillus albus</name>
    <dbReference type="NCBI Taxonomy" id="1168171"/>
    <lineage>
        <taxon>Bacteria</taxon>
        <taxon>Bacillati</taxon>
        <taxon>Bacillota</taxon>
        <taxon>Bacilli</taxon>
        <taxon>Bacillales</taxon>
        <taxon>Bacillaceae</taxon>
        <taxon>Aquibacillus</taxon>
    </lineage>
</organism>
<evidence type="ECO:0000259" key="6">
    <source>
        <dbReference type="SMART" id="SM00988"/>
    </source>
</evidence>
<evidence type="ECO:0000256" key="5">
    <source>
        <dbReference type="HAMAP-Rule" id="MF_00822"/>
    </source>
</evidence>
<keyword evidence="2 5" id="KW-0963">Cytoplasm</keyword>
<evidence type="ECO:0000256" key="2">
    <source>
        <dbReference type="ARBA" id="ARBA00022490"/>
    </source>
</evidence>
<feature type="domain" description="UreE urease accessory N-terminal" evidence="6">
    <location>
        <begin position="6"/>
        <end position="69"/>
    </location>
</feature>
<evidence type="ECO:0000256" key="3">
    <source>
        <dbReference type="ARBA" id="ARBA00022596"/>
    </source>
</evidence>
<protein>
    <recommendedName>
        <fullName evidence="5">Urease accessory protein UreE</fullName>
    </recommendedName>
</protein>
<evidence type="ECO:0000256" key="1">
    <source>
        <dbReference type="ARBA" id="ARBA00004496"/>
    </source>
</evidence>
<comment type="similarity">
    <text evidence="5">Belongs to the UreE family.</text>
</comment>
<comment type="caution">
    <text evidence="7">The sequence shown here is derived from an EMBL/GenBank/DDBJ whole genome shotgun (WGS) entry which is preliminary data.</text>
</comment>
<evidence type="ECO:0000256" key="4">
    <source>
        <dbReference type="ARBA" id="ARBA00023186"/>
    </source>
</evidence>
<evidence type="ECO:0000313" key="7">
    <source>
        <dbReference type="EMBL" id="MBM7570478.1"/>
    </source>
</evidence>
<dbReference type="InterPro" id="IPR036118">
    <property type="entry name" value="UreE_N_sf"/>
</dbReference>
<keyword evidence="3 5" id="KW-0533">Nickel</keyword>
<dbReference type="SMART" id="SM00988">
    <property type="entry name" value="UreE_N"/>
    <property type="match status" value="1"/>
</dbReference>
<sequence length="147" mass="17460">MLTKAVVGNIDIEGFNHRKREWVELDWEELNKRILRKKTDKGTDVAIALEDKQPLKVGDIVYQDDHVQVVIRTKKEKVYVIYPDSIVQMGKMAFELGNRHTPCLISDDEIVVRYDETLERLFEEVGVKYEQTERRFKQPFKYRGHKH</sequence>